<gene>
    <name evidence="4" type="ORF">AN926_07975</name>
</gene>
<proteinExistence type="inferred from homology"/>
<evidence type="ECO:0000313" key="4">
    <source>
        <dbReference type="EMBL" id="KPD29434.1"/>
    </source>
</evidence>
<keyword evidence="2" id="KW-0560">Oxidoreductase</keyword>
<dbReference type="Pfam" id="PF01613">
    <property type="entry name" value="Flavin_Reduct"/>
    <property type="match status" value="1"/>
</dbReference>
<dbReference type="AlphaFoldDB" id="A0A0N1KPJ0"/>
<evidence type="ECO:0000313" key="5">
    <source>
        <dbReference type="Proteomes" id="UP000053099"/>
    </source>
</evidence>
<dbReference type="InterPro" id="IPR012349">
    <property type="entry name" value="Split_barrel_FMN-bd"/>
</dbReference>
<feature type="domain" description="Flavin reductase like" evidence="3">
    <location>
        <begin position="10"/>
        <end position="157"/>
    </location>
</feature>
<evidence type="ECO:0000256" key="2">
    <source>
        <dbReference type="ARBA" id="ARBA00023002"/>
    </source>
</evidence>
<dbReference type="PANTHER" id="PTHR30466:SF11">
    <property type="entry name" value="FLAVIN-DEPENDENT MONOOXYGENASE, REDUCTASE SUBUNIT HSAB"/>
    <property type="match status" value="1"/>
</dbReference>
<dbReference type="Proteomes" id="UP000053099">
    <property type="component" value="Unassembled WGS sequence"/>
</dbReference>
<dbReference type="PATRIC" id="fig|37636.3.peg.776"/>
<comment type="similarity">
    <text evidence="1">Belongs to the non-flavoprotein flavin reductase family.</text>
</comment>
<evidence type="ECO:0000256" key="1">
    <source>
        <dbReference type="ARBA" id="ARBA00008898"/>
    </source>
</evidence>
<dbReference type="PANTHER" id="PTHR30466">
    <property type="entry name" value="FLAVIN REDUCTASE"/>
    <property type="match status" value="1"/>
</dbReference>
<dbReference type="InterPro" id="IPR050268">
    <property type="entry name" value="NADH-dep_flavin_reductase"/>
</dbReference>
<dbReference type="GO" id="GO:0042602">
    <property type="term" value="F:riboflavin reductase (NADPH) activity"/>
    <property type="evidence" value="ECO:0007669"/>
    <property type="project" value="TreeGrafter"/>
</dbReference>
<dbReference type="InterPro" id="IPR002563">
    <property type="entry name" value="Flavin_Rdtase-like_dom"/>
</dbReference>
<dbReference type="GO" id="GO:0010181">
    <property type="term" value="F:FMN binding"/>
    <property type="evidence" value="ECO:0007669"/>
    <property type="project" value="InterPro"/>
</dbReference>
<name>A0A0N1KPJ0_THESC</name>
<protein>
    <submittedName>
        <fullName evidence="4">Flavin reductase</fullName>
    </submittedName>
</protein>
<accession>A0A0N1KPJ0</accession>
<dbReference type="Gene3D" id="2.30.110.10">
    <property type="entry name" value="Electron Transport, Fmn-binding Protein, Chain A"/>
    <property type="match status" value="1"/>
</dbReference>
<organism evidence="4 5">
    <name type="scientific">Thermus scotoductus</name>
    <dbReference type="NCBI Taxonomy" id="37636"/>
    <lineage>
        <taxon>Bacteria</taxon>
        <taxon>Thermotogati</taxon>
        <taxon>Deinococcota</taxon>
        <taxon>Deinococci</taxon>
        <taxon>Thermales</taxon>
        <taxon>Thermaceae</taxon>
        <taxon>Thermus</taxon>
    </lineage>
</organism>
<reference evidence="4 5" key="1">
    <citation type="submission" date="2015-09" db="EMBL/GenBank/DDBJ databases">
        <title>Draft genome sequence of Thermus scotoductus strain K1 isolated from a geothermal spring in Nagorno-Karabakh, Armenia.</title>
        <authorList>
            <person name="Saghatelyan A."/>
            <person name="Poghosyan L."/>
            <person name="Panosyan H."/>
            <person name="Birkeland N.-K."/>
        </authorList>
    </citation>
    <scope>NUCLEOTIDE SEQUENCE [LARGE SCALE GENOMIC DNA]</scope>
    <source>
        <strain evidence="4 5">K1</strain>
    </source>
</reference>
<sequence length="159" mass="17935">MDLEAKKKVLRSFTYGLYILTARDREDYAAGTVNWVTQASFTPPLVALGVKRDSRLHELIQRTGRLALMTLAQDQKQIAQDFFKPTVREGSTLNGHPFEPSPTFGLPLLTELPYWLEAEVRHIYEGGDHSVVVAEVVEAGVRQEAKPLIMWDTGWFYGG</sequence>
<comment type="caution">
    <text evidence="4">The sequence shown here is derived from an EMBL/GenBank/DDBJ whole genome shotgun (WGS) entry which is preliminary data.</text>
</comment>
<evidence type="ECO:0000259" key="3">
    <source>
        <dbReference type="SMART" id="SM00903"/>
    </source>
</evidence>
<dbReference type="EMBL" id="LJJR01000022">
    <property type="protein sequence ID" value="KPD29434.1"/>
    <property type="molecule type" value="Genomic_DNA"/>
</dbReference>
<dbReference type="SMART" id="SM00903">
    <property type="entry name" value="Flavin_Reduct"/>
    <property type="match status" value="1"/>
</dbReference>
<dbReference type="SUPFAM" id="SSF50475">
    <property type="entry name" value="FMN-binding split barrel"/>
    <property type="match status" value="1"/>
</dbReference>